<reference evidence="3" key="2">
    <citation type="submission" date="2010-11" db="EMBL/GenBank/DDBJ databases">
        <authorList>
            <consortium name="The Broad Institute Genome Sequencing Platform"/>
            <person name="Earl A."/>
            <person name="Ward D."/>
            <person name="Feldgarden M."/>
            <person name="Gevers D."/>
            <person name="Butler R."/>
            <person name="Young S.K."/>
            <person name="Zeng Q."/>
            <person name="Gargeya S."/>
            <person name="Fitzgerald M."/>
            <person name="Haas B."/>
            <person name="Abouelleil A."/>
            <person name="Alvarado L."/>
            <person name="Arachchi H.M."/>
            <person name="Berlin A."/>
            <person name="Brown A."/>
            <person name="Chapman S.B."/>
            <person name="Chen Z."/>
            <person name="Dunbar C."/>
            <person name="Freedman E."/>
            <person name="Gearin G."/>
            <person name="Gellesch M."/>
            <person name="Goldberg J."/>
            <person name="Griggs A."/>
            <person name="Gujja S."/>
            <person name="Heilman E."/>
            <person name="Heiman D."/>
            <person name="Howarth C."/>
            <person name="Larson L."/>
            <person name="Lui A."/>
            <person name="MacDonald P.J.P."/>
            <person name="Mehta T."/>
            <person name="Montmayeur A."/>
            <person name="Murphy C."/>
            <person name="Neiman D."/>
            <person name="Pearson M."/>
            <person name="Priest M."/>
            <person name="Roberts A."/>
            <person name="Saif S."/>
            <person name="Shea T."/>
            <person name="Shenoy N."/>
            <person name="Sisk P."/>
            <person name="Stolte C."/>
            <person name="Sykes S."/>
            <person name="White J."/>
            <person name="Yandava C."/>
            <person name="Wortman J."/>
            <person name="Nusbaum C."/>
            <person name="Birren B."/>
        </authorList>
    </citation>
    <scope>NUCLEOTIDE SEQUENCE</scope>
    <source>
        <strain evidence="3">P1A1 Lamole</strain>
    </source>
</reference>
<dbReference type="EnsemblFungi" id="MVLG_02337T0">
    <property type="protein sequence ID" value="MVLG_02337T0"/>
    <property type="gene ID" value="MVLG_02337"/>
</dbReference>
<dbReference type="EMBL" id="GL541659">
    <property type="protein sequence ID" value="KDE07473.1"/>
    <property type="molecule type" value="Genomic_DNA"/>
</dbReference>
<dbReference type="HOGENOM" id="CLU_1983236_0_0_1"/>
<feature type="compositionally biased region" description="Basic and acidic residues" evidence="1">
    <location>
        <begin position="44"/>
        <end position="56"/>
    </location>
</feature>
<evidence type="ECO:0000313" key="5">
    <source>
        <dbReference type="Proteomes" id="UP000017200"/>
    </source>
</evidence>
<organism evidence="3">
    <name type="scientific">Microbotryum lychnidis-dioicae (strain p1A1 Lamole / MvSl-1064)</name>
    <name type="common">Anther smut fungus</name>
    <dbReference type="NCBI Taxonomy" id="683840"/>
    <lineage>
        <taxon>Eukaryota</taxon>
        <taxon>Fungi</taxon>
        <taxon>Dikarya</taxon>
        <taxon>Basidiomycota</taxon>
        <taxon>Pucciniomycotina</taxon>
        <taxon>Microbotryomycetes</taxon>
        <taxon>Microbotryales</taxon>
        <taxon>Microbotryaceae</taxon>
        <taxon>Microbotryum</taxon>
    </lineage>
</organism>
<accession>U5H4V2</accession>
<evidence type="ECO:0000256" key="2">
    <source>
        <dbReference type="SAM" id="Phobius"/>
    </source>
</evidence>
<feature type="region of interest" description="Disordered" evidence="1">
    <location>
        <begin position="32"/>
        <end position="73"/>
    </location>
</feature>
<sequence>MEQGSIAERGTYTELLAADGAFARLVRDFGSSKGNSLDQDDDTLNEKSDADSDRSNKANGKGTGAAAKPTTGKAMMQIEERMSGGISKSTYREFLRASNGAITAPLLVISLFLMSAMTVLTFPICR</sequence>
<evidence type="ECO:0000313" key="3">
    <source>
        <dbReference type="EMBL" id="KDE07473.1"/>
    </source>
</evidence>
<name>U5H4V2_USTV1</name>
<keyword evidence="2" id="KW-0472">Membrane</keyword>
<dbReference type="EMBL" id="AEIJ01000227">
    <property type="status" value="NOT_ANNOTATED_CDS"/>
    <property type="molecule type" value="Genomic_DNA"/>
</dbReference>
<keyword evidence="5" id="KW-1185">Reference proteome</keyword>
<feature type="transmembrane region" description="Helical" evidence="2">
    <location>
        <begin position="102"/>
        <end position="125"/>
    </location>
</feature>
<evidence type="ECO:0000313" key="4">
    <source>
        <dbReference type="EnsemblFungi" id="MVLG_02337T0"/>
    </source>
</evidence>
<keyword evidence="2" id="KW-0812">Transmembrane</keyword>
<dbReference type="Proteomes" id="UP000017200">
    <property type="component" value="Unassembled WGS sequence"/>
</dbReference>
<evidence type="ECO:0000256" key="1">
    <source>
        <dbReference type="SAM" id="MobiDB-lite"/>
    </source>
</evidence>
<protein>
    <submittedName>
        <fullName evidence="3 4">Uncharacterized protein</fullName>
    </submittedName>
</protein>
<dbReference type="AlphaFoldDB" id="U5H4V2"/>
<reference evidence="4" key="4">
    <citation type="submission" date="2015-06" db="UniProtKB">
        <authorList>
            <consortium name="EnsemblFungi"/>
        </authorList>
    </citation>
    <scope>IDENTIFICATION</scope>
</reference>
<gene>
    <name evidence="3" type="ORF">MVLG_02337</name>
</gene>
<reference evidence="5" key="1">
    <citation type="submission" date="2010-11" db="EMBL/GenBank/DDBJ databases">
        <title>The genome sequence of Microbotryum violaceum strain p1A1 Lamole.</title>
        <authorList>
            <person name="Cuomo C."/>
            <person name="Perlin M."/>
            <person name="Young S.K."/>
            <person name="Zeng Q."/>
            <person name="Gargeya S."/>
            <person name="Alvarado L."/>
            <person name="Berlin A."/>
            <person name="Chapman S.B."/>
            <person name="Chen Z."/>
            <person name="Freedman E."/>
            <person name="Gellesch M."/>
            <person name="Goldberg J."/>
            <person name="Griggs A."/>
            <person name="Gujja S."/>
            <person name="Heilman E."/>
            <person name="Heiman D."/>
            <person name="Howarth C."/>
            <person name="Mehta T."/>
            <person name="Neiman D."/>
            <person name="Pearson M."/>
            <person name="Roberts A."/>
            <person name="Saif S."/>
            <person name="Shea T."/>
            <person name="Shenoy N."/>
            <person name="Sisk P."/>
            <person name="Stolte C."/>
            <person name="Sykes S."/>
            <person name="White J."/>
            <person name="Yandava C."/>
            <person name="Haas B."/>
            <person name="Nusbaum C."/>
            <person name="Birren B."/>
        </authorList>
    </citation>
    <scope>NUCLEOTIDE SEQUENCE [LARGE SCALE GENOMIC DNA]</scope>
    <source>
        <strain evidence="5">p1A1 Lamole</strain>
    </source>
</reference>
<dbReference type="InParanoid" id="U5H4V2"/>
<reference evidence="3 5" key="3">
    <citation type="journal article" date="2015" name="BMC Genomics">
        <title>Sex and parasites: genomic and transcriptomic analysis of Microbotryum lychnidis-dioicae, the biotrophic and plant-castrating anther smut fungus.</title>
        <authorList>
            <person name="Perlin M.H."/>
            <person name="Amselem J."/>
            <person name="Fontanillas E."/>
            <person name="Toh S.S."/>
            <person name="Chen Z."/>
            <person name="Goldberg J."/>
            <person name="Duplessis S."/>
            <person name="Henrissat B."/>
            <person name="Young S."/>
            <person name="Zeng Q."/>
            <person name="Aguileta G."/>
            <person name="Petit E."/>
            <person name="Badouin H."/>
            <person name="Andrews J."/>
            <person name="Razeeq D."/>
            <person name="Gabaldon T."/>
            <person name="Quesneville H."/>
            <person name="Giraud T."/>
            <person name="Hood M.E."/>
            <person name="Schultz D.J."/>
            <person name="Cuomo C.A."/>
        </authorList>
    </citation>
    <scope>NUCLEOTIDE SEQUENCE [LARGE SCALE GENOMIC DNA]</scope>
    <source>
        <strain evidence="3">P1A1 Lamole</strain>
        <strain evidence="5">p1A1 Lamole</strain>
    </source>
</reference>
<proteinExistence type="predicted"/>
<feature type="compositionally biased region" description="Low complexity" evidence="1">
    <location>
        <begin position="57"/>
        <end position="73"/>
    </location>
</feature>
<keyword evidence="2" id="KW-1133">Transmembrane helix</keyword>
<dbReference type="STRING" id="683840.U5H4V2"/>